<dbReference type="InterPro" id="IPR018357">
    <property type="entry name" value="Hexapep_transf_CS"/>
</dbReference>
<keyword evidence="1 7" id="KW-0444">Lipid biosynthesis</keyword>
<keyword evidence="10" id="KW-1185">Reference proteome</keyword>
<dbReference type="Pfam" id="PF00132">
    <property type="entry name" value="Hexapep"/>
    <property type="match status" value="3"/>
</dbReference>
<dbReference type="Proteomes" id="UP001595974">
    <property type="component" value="Unassembled WGS sequence"/>
</dbReference>
<dbReference type="NCBIfam" id="NF002060">
    <property type="entry name" value="PRK00892.1"/>
    <property type="match status" value="1"/>
</dbReference>
<comment type="similarity">
    <text evidence="7">Belongs to the transferase hexapeptide repeat family. LpxD subfamily.</text>
</comment>
<comment type="subunit">
    <text evidence="7">Homotrimer.</text>
</comment>
<evidence type="ECO:0000313" key="10">
    <source>
        <dbReference type="Proteomes" id="UP001595974"/>
    </source>
</evidence>
<keyword evidence="3 7" id="KW-0808">Transferase</keyword>
<dbReference type="InterPro" id="IPR007691">
    <property type="entry name" value="LpxD"/>
</dbReference>
<keyword evidence="4 7" id="KW-0677">Repeat</keyword>
<dbReference type="EC" id="2.3.1.191" evidence="7"/>
<gene>
    <name evidence="7 9" type="primary">lpxD</name>
    <name evidence="9" type="ORF">ACFPTN_14450</name>
</gene>
<dbReference type="PANTHER" id="PTHR43378">
    <property type="entry name" value="UDP-3-O-ACYLGLUCOSAMINE N-ACYLTRANSFERASE"/>
    <property type="match status" value="1"/>
</dbReference>
<dbReference type="Gene3D" id="2.160.10.10">
    <property type="entry name" value="Hexapeptide repeat proteins"/>
    <property type="match status" value="1"/>
</dbReference>
<keyword evidence="6 7" id="KW-0012">Acyltransferase</keyword>
<dbReference type="PROSITE" id="PS00101">
    <property type="entry name" value="HEXAPEP_TRANSFERASES"/>
    <property type="match status" value="2"/>
</dbReference>
<proteinExistence type="inferred from homology"/>
<dbReference type="NCBIfam" id="TIGR01853">
    <property type="entry name" value="lipid_A_lpxD"/>
    <property type="match status" value="1"/>
</dbReference>
<dbReference type="InterPro" id="IPR020573">
    <property type="entry name" value="UDP_GlcNAc_AcTrfase_non-rep"/>
</dbReference>
<evidence type="ECO:0000256" key="2">
    <source>
        <dbReference type="ARBA" id="ARBA00022556"/>
    </source>
</evidence>
<protein>
    <recommendedName>
        <fullName evidence="7">UDP-3-O-acylglucosamine N-acyltransferase</fullName>
        <ecNumber evidence="7">2.3.1.191</ecNumber>
    </recommendedName>
</protein>
<dbReference type="SUPFAM" id="SSF51161">
    <property type="entry name" value="Trimeric LpxA-like enzymes"/>
    <property type="match status" value="1"/>
</dbReference>
<dbReference type="InterPro" id="IPR011004">
    <property type="entry name" value="Trimer_LpxA-like_sf"/>
</dbReference>
<evidence type="ECO:0000256" key="4">
    <source>
        <dbReference type="ARBA" id="ARBA00022737"/>
    </source>
</evidence>
<evidence type="ECO:0000256" key="3">
    <source>
        <dbReference type="ARBA" id="ARBA00022679"/>
    </source>
</evidence>
<dbReference type="InterPro" id="IPR001451">
    <property type="entry name" value="Hexapep"/>
</dbReference>
<comment type="catalytic activity">
    <reaction evidence="7">
        <text>a UDP-3-O-[(3R)-3-hydroxyacyl]-alpha-D-glucosamine + a (3R)-hydroxyacyl-[ACP] = a UDP-2-N,3-O-bis[(3R)-3-hydroxyacyl]-alpha-D-glucosamine + holo-[ACP] + H(+)</text>
        <dbReference type="Rhea" id="RHEA:53836"/>
        <dbReference type="Rhea" id="RHEA-COMP:9685"/>
        <dbReference type="Rhea" id="RHEA-COMP:9945"/>
        <dbReference type="ChEBI" id="CHEBI:15378"/>
        <dbReference type="ChEBI" id="CHEBI:64479"/>
        <dbReference type="ChEBI" id="CHEBI:78827"/>
        <dbReference type="ChEBI" id="CHEBI:137740"/>
        <dbReference type="ChEBI" id="CHEBI:137748"/>
        <dbReference type="EC" id="2.3.1.191"/>
    </reaction>
</comment>
<keyword evidence="2 7" id="KW-0441">Lipid A biosynthesis</keyword>
<dbReference type="PANTHER" id="PTHR43378:SF2">
    <property type="entry name" value="UDP-3-O-ACYLGLUCOSAMINE N-ACYLTRANSFERASE 1, MITOCHONDRIAL-RELATED"/>
    <property type="match status" value="1"/>
</dbReference>
<comment type="function">
    <text evidence="7">Catalyzes the N-acylation of UDP-3-O-acylglucosamine using 3-hydroxyacyl-ACP as the acyl donor. Is involved in the biosynthesis of lipid A, a phosphorylated glycolipid that anchors the lipopolysaccharide to the outer membrane of the cell.</text>
</comment>
<evidence type="ECO:0000256" key="7">
    <source>
        <dbReference type="HAMAP-Rule" id="MF_00523"/>
    </source>
</evidence>
<evidence type="ECO:0000256" key="5">
    <source>
        <dbReference type="ARBA" id="ARBA00023098"/>
    </source>
</evidence>
<dbReference type="CDD" id="cd03352">
    <property type="entry name" value="LbH_LpxD"/>
    <property type="match status" value="1"/>
</dbReference>
<accession>A0ABW1ATE6</accession>
<reference evidence="10" key="1">
    <citation type="journal article" date="2019" name="Int. J. Syst. Evol. Microbiol.">
        <title>The Global Catalogue of Microorganisms (GCM) 10K type strain sequencing project: providing services to taxonomists for standard genome sequencing and annotation.</title>
        <authorList>
            <consortium name="The Broad Institute Genomics Platform"/>
            <consortium name="The Broad Institute Genome Sequencing Center for Infectious Disease"/>
            <person name="Wu L."/>
            <person name="Ma J."/>
        </authorList>
    </citation>
    <scope>NUCLEOTIDE SEQUENCE [LARGE SCALE GENOMIC DNA]</scope>
    <source>
        <strain evidence="10">SHR3</strain>
    </source>
</reference>
<comment type="caution">
    <text evidence="9">The sequence shown here is derived from an EMBL/GenBank/DDBJ whole genome shotgun (WGS) entry which is preliminary data.</text>
</comment>
<dbReference type="HAMAP" id="MF_00523">
    <property type="entry name" value="LpxD"/>
    <property type="match status" value="1"/>
</dbReference>
<comment type="pathway">
    <text evidence="7">Bacterial outer membrane biogenesis; LPS lipid A biosynthesis.</text>
</comment>
<evidence type="ECO:0000256" key="6">
    <source>
        <dbReference type="ARBA" id="ARBA00023315"/>
    </source>
</evidence>
<dbReference type="GO" id="GO:0103118">
    <property type="term" value="F:UDP-3-O-[(3R)-3-hydroxyacyl]-glucosamine N-acyltransferase activity"/>
    <property type="evidence" value="ECO:0007669"/>
    <property type="project" value="UniProtKB-EC"/>
</dbReference>
<feature type="active site" description="Proton acceptor" evidence="7">
    <location>
        <position position="237"/>
    </location>
</feature>
<dbReference type="Gene3D" id="3.40.1390.10">
    <property type="entry name" value="MurE/MurF, N-terminal domain"/>
    <property type="match status" value="1"/>
</dbReference>
<keyword evidence="5 7" id="KW-0443">Lipid metabolism</keyword>
<evidence type="ECO:0000259" key="8">
    <source>
        <dbReference type="Pfam" id="PF04613"/>
    </source>
</evidence>
<evidence type="ECO:0000313" key="9">
    <source>
        <dbReference type="EMBL" id="MFC5770578.1"/>
    </source>
</evidence>
<dbReference type="Pfam" id="PF04613">
    <property type="entry name" value="LpxD"/>
    <property type="match status" value="1"/>
</dbReference>
<evidence type="ECO:0000256" key="1">
    <source>
        <dbReference type="ARBA" id="ARBA00022516"/>
    </source>
</evidence>
<sequence length="348" mass="36261">MFRLDELVARLGGELVGDGALVVRRVATLDQAGEGDLAFLANPKYLSRLKSSRAAAVIVGHKARDAVTDRPRIVADDPYLYYAQVASVFNPPPPPRPGVHPLAAVSSPVPASVQIDAGAVVEADVEIGDDVVIGAGCSIGQGVRIGAGTRLAPRVVVYAGSVIGRDCIVHSGAVIGSDGFGFAREQNGRWIKIPQMGRVVIGDDVEIGANTTIDRGALDDTVIGRGAKLDNQIQIAHNVQIGEDTAIAGCVGIAGSTTIGARCMIAGGVGIAGHLTIADDVVVSAATVVVKSIHRPGVYTSTLPLQAHADWVKNFSHLRHLDALAERVRALEQEAQRLPDKNSDQTPG</sequence>
<feature type="domain" description="UDP-3-O-[3-hydroxymyristoyl] glucosamine N-acyltransferase non-repeat region" evidence="8">
    <location>
        <begin position="21"/>
        <end position="86"/>
    </location>
</feature>
<dbReference type="RefSeq" id="WP_096447341.1">
    <property type="nucleotide sequence ID" value="NZ_JBHSOG010000051.1"/>
</dbReference>
<dbReference type="EMBL" id="JBHSOG010000051">
    <property type="protein sequence ID" value="MFC5770578.1"/>
    <property type="molecule type" value="Genomic_DNA"/>
</dbReference>
<name>A0ABW1ATE6_9RHOO</name>
<organism evidence="9 10">
    <name type="scientific">Thauera sinica</name>
    <dbReference type="NCBI Taxonomy" id="2665146"/>
    <lineage>
        <taxon>Bacteria</taxon>
        <taxon>Pseudomonadati</taxon>
        <taxon>Pseudomonadota</taxon>
        <taxon>Betaproteobacteria</taxon>
        <taxon>Rhodocyclales</taxon>
        <taxon>Zoogloeaceae</taxon>
        <taxon>Thauera</taxon>
    </lineage>
</organism>